<evidence type="ECO:0000313" key="2">
    <source>
        <dbReference type="Proteomes" id="UP000234323"/>
    </source>
</evidence>
<organism evidence="1 2">
    <name type="scientific">Rhizophagus irregularis</name>
    <dbReference type="NCBI Taxonomy" id="588596"/>
    <lineage>
        <taxon>Eukaryota</taxon>
        <taxon>Fungi</taxon>
        <taxon>Fungi incertae sedis</taxon>
        <taxon>Mucoromycota</taxon>
        <taxon>Glomeromycotina</taxon>
        <taxon>Glomeromycetes</taxon>
        <taxon>Glomerales</taxon>
        <taxon>Glomeraceae</taxon>
        <taxon>Rhizophagus</taxon>
    </lineage>
</organism>
<reference evidence="1 2" key="1">
    <citation type="submission" date="2015-10" db="EMBL/GenBank/DDBJ databases">
        <title>Genome analyses suggest a sexual origin of heterokaryosis in a supposedly ancient asexual fungus.</title>
        <authorList>
            <person name="Ropars J."/>
            <person name="Sedzielewska K."/>
            <person name="Noel J."/>
            <person name="Charron P."/>
            <person name="Farinelli L."/>
            <person name="Marton T."/>
            <person name="Kruger M."/>
            <person name="Pelin A."/>
            <person name="Brachmann A."/>
            <person name="Corradi N."/>
        </authorList>
    </citation>
    <scope>NUCLEOTIDE SEQUENCE [LARGE SCALE GENOMIC DNA]</scope>
    <source>
        <strain evidence="1 2">A4</strain>
    </source>
</reference>
<gene>
    <name evidence="1" type="ORF">RhiirA4_474192</name>
</gene>
<sequence>MVLKSNRKVIEKDLPKHYSTIFAIRHLIDGDTDKRFLRSYEGFSALKKSTCEKLFNDWFVTEDKLFDKNDYNDKITIDDHFMTKLSISYNELDLHAALINSSIIWYEMASCVTENTFGNKENICLKLGDVVTIQDEEYSELFAIIQLIFHHKLNNNTGMVEQRVNEEDLWIKNEFYFTAV</sequence>
<accession>A0A2I1H833</accession>
<comment type="caution">
    <text evidence="1">The sequence shown here is derived from an EMBL/GenBank/DDBJ whole genome shotgun (WGS) entry which is preliminary data.</text>
</comment>
<proteinExistence type="predicted"/>
<keyword evidence="2" id="KW-1185">Reference proteome</keyword>
<name>A0A2I1H833_9GLOM</name>
<protein>
    <submittedName>
        <fullName evidence="1">Uncharacterized protein</fullName>
    </submittedName>
</protein>
<dbReference type="EMBL" id="LLXI01001750">
    <property type="protein sequence ID" value="PKY55015.1"/>
    <property type="molecule type" value="Genomic_DNA"/>
</dbReference>
<evidence type="ECO:0000313" key="1">
    <source>
        <dbReference type="EMBL" id="PKY55015.1"/>
    </source>
</evidence>
<dbReference type="AlphaFoldDB" id="A0A2I1H833"/>
<dbReference type="Proteomes" id="UP000234323">
    <property type="component" value="Unassembled WGS sequence"/>
</dbReference>